<comment type="caution">
    <text evidence="1">The sequence shown here is derived from an EMBL/GenBank/DDBJ whole genome shotgun (WGS) entry which is preliminary data.</text>
</comment>
<dbReference type="EMBL" id="MLJW01009213">
    <property type="protein sequence ID" value="OIQ63202.1"/>
    <property type="molecule type" value="Genomic_DNA"/>
</dbReference>
<evidence type="ECO:0000313" key="1">
    <source>
        <dbReference type="EMBL" id="OIQ63202.1"/>
    </source>
</evidence>
<organism evidence="1">
    <name type="scientific">mine drainage metagenome</name>
    <dbReference type="NCBI Taxonomy" id="410659"/>
    <lineage>
        <taxon>unclassified sequences</taxon>
        <taxon>metagenomes</taxon>
        <taxon>ecological metagenomes</taxon>
    </lineage>
</organism>
<sequence>MHLAAHAGHALVIGAEGFHSHRLTIWRHQAGPADEDTGLAEANIGGVTPEKFRSDRDQDAALVESVNRIAHHGDQLSGQARVDPGLERRLQNRALQNGMRRVGNF</sequence>
<name>A0A1J5NWR4_9ZZZZ</name>
<protein>
    <submittedName>
        <fullName evidence="1">Uncharacterized protein</fullName>
    </submittedName>
</protein>
<proteinExistence type="predicted"/>
<accession>A0A1J5NWR4</accession>
<dbReference type="AlphaFoldDB" id="A0A1J5NWR4"/>
<reference evidence="1" key="1">
    <citation type="submission" date="2016-10" db="EMBL/GenBank/DDBJ databases">
        <title>Sequence of Gallionella enrichment culture.</title>
        <authorList>
            <person name="Poehlein A."/>
            <person name="Muehling M."/>
            <person name="Daniel R."/>
        </authorList>
    </citation>
    <scope>NUCLEOTIDE SEQUENCE</scope>
</reference>
<gene>
    <name evidence="1" type="ORF">GALL_552570</name>
</gene>